<accession>A0ACC1HW18</accession>
<dbReference type="Proteomes" id="UP001145114">
    <property type="component" value="Unassembled WGS sequence"/>
</dbReference>
<evidence type="ECO:0000313" key="2">
    <source>
        <dbReference type="Proteomes" id="UP001145114"/>
    </source>
</evidence>
<gene>
    <name evidence="1" type="ORF">EV182_001870</name>
</gene>
<sequence>MSEYNHLIDTNKLPSMKEIVSRMSMEDVNSLGEGCWLTDMAILFGFSMIQHEILHDLDMIYFMEPSVVNMVLRSKGKSLVIVFVKSAQYYYLDSSFTRKNFKDAGVFCERLHSALHPQMRNTKHNLSVLSVPSQTNNNDCGVYLLFYAQIVATNLKRMYGHAVGSGFTPFGVANVINQRVRDIMTIKPIPNGSKYREKLNSRIMACISL</sequence>
<name>A0ACC1HW18_9FUNG</name>
<comment type="caution">
    <text evidence="1">The sequence shown here is derived from an EMBL/GenBank/DDBJ whole genome shotgun (WGS) entry which is preliminary data.</text>
</comment>
<dbReference type="EMBL" id="JAMZIH010000329">
    <property type="protein sequence ID" value="KAJ1679526.1"/>
    <property type="molecule type" value="Genomic_DNA"/>
</dbReference>
<keyword evidence="2" id="KW-1185">Reference proteome</keyword>
<protein>
    <submittedName>
        <fullName evidence="1">Uncharacterized protein</fullName>
    </submittedName>
</protein>
<evidence type="ECO:0000313" key="1">
    <source>
        <dbReference type="EMBL" id="KAJ1679526.1"/>
    </source>
</evidence>
<organism evidence="1 2">
    <name type="scientific">Spiromyces aspiralis</name>
    <dbReference type="NCBI Taxonomy" id="68401"/>
    <lineage>
        <taxon>Eukaryota</taxon>
        <taxon>Fungi</taxon>
        <taxon>Fungi incertae sedis</taxon>
        <taxon>Zoopagomycota</taxon>
        <taxon>Kickxellomycotina</taxon>
        <taxon>Kickxellomycetes</taxon>
        <taxon>Kickxellales</taxon>
        <taxon>Kickxellaceae</taxon>
        <taxon>Spiromyces</taxon>
    </lineage>
</organism>
<reference evidence="1" key="1">
    <citation type="submission" date="2022-06" db="EMBL/GenBank/DDBJ databases">
        <title>Phylogenomic reconstructions and comparative analyses of Kickxellomycotina fungi.</title>
        <authorList>
            <person name="Reynolds N.K."/>
            <person name="Stajich J.E."/>
            <person name="Barry K."/>
            <person name="Grigoriev I.V."/>
            <person name="Crous P."/>
            <person name="Smith M.E."/>
        </authorList>
    </citation>
    <scope>NUCLEOTIDE SEQUENCE</scope>
    <source>
        <strain evidence="1">RSA 2271</strain>
    </source>
</reference>
<proteinExistence type="predicted"/>